<keyword evidence="2" id="KW-1133">Transmembrane helix</keyword>
<accession>A0A2A9HE22</accession>
<name>A0A2A9HE22_TEPT2</name>
<dbReference type="RefSeq" id="WP_098502838.1">
    <property type="nucleotide sequence ID" value="NZ_PDJQ01000001.1"/>
</dbReference>
<protein>
    <submittedName>
        <fullName evidence="3">Uncharacterized protein</fullName>
    </submittedName>
</protein>
<feature type="transmembrane region" description="Helical" evidence="2">
    <location>
        <begin position="332"/>
        <end position="354"/>
    </location>
</feature>
<dbReference type="AlphaFoldDB" id="A0A2A9HE22"/>
<evidence type="ECO:0000256" key="2">
    <source>
        <dbReference type="SAM" id="Phobius"/>
    </source>
</evidence>
<keyword evidence="1" id="KW-0175">Coiled coil</keyword>
<keyword evidence="2" id="KW-0472">Membrane</keyword>
<evidence type="ECO:0000313" key="3">
    <source>
        <dbReference type="EMBL" id="PFG73381.1"/>
    </source>
</evidence>
<dbReference type="EMBL" id="PDJQ01000001">
    <property type="protein sequence ID" value="PFG73381.1"/>
    <property type="molecule type" value="Genomic_DNA"/>
</dbReference>
<feature type="transmembrane region" description="Helical" evidence="2">
    <location>
        <begin position="20"/>
        <end position="39"/>
    </location>
</feature>
<gene>
    <name evidence="3" type="ORF">A9A59_0576</name>
</gene>
<evidence type="ECO:0000313" key="4">
    <source>
        <dbReference type="Proteomes" id="UP000223071"/>
    </source>
</evidence>
<sequence length="366" mass="38617">MPSETSGLQRDVEVIRRRWWVFLPFAALGLLAALAIGAVSGGSTAVATMTLDTTVHDLVIGGDRGLRIFEAQAMTADPAFKEKVIAAIGESDFEYARFSVSLSPISVGDGISRGILTVTISDPDRAKAERYRQAFVDVYTAEYTKPDGLFRTRFVDRRREVAANAEADYQAAYQRLAQATAGRGIDLAALVETRGEANPLVFVTQQRAELTRQLAEAKGALAAASGASPEAAAAIAAAVIGQPVQAGQAAAVLDARVAALEAALEEYSRLAPALPEQQLDPATQALLNEVRGLRQVRDAAYVNLGNAQIAVRSAESRIETSYSFSGGLAGTLAGRVAVALAVTVIFGLAAIFALEWLSPSRRPGEG</sequence>
<reference evidence="3 4" key="1">
    <citation type="submission" date="2017-09" db="EMBL/GenBank/DDBJ databases">
        <title>Sequencing the genomes of two abundant thermophiles in Great Basin hot springs: Thermocrinis jamiesonii and novel Chloroflexi Thermoflexus hugenholtzii.</title>
        <authorList>
            <person name="Hedlund B."/>
        </authorList>
    </citation>
    <scope>NUCLEOTIDE SEQUENCE [LARGE SCALE GENOMIC DNA]</scope>
    <source>
        <strain evidence="3 4">G233</strain>
    </source>
</reference>
<evidence type="ECO:0000256" key="1">
    <source>
        <dbReference type="SAM" id="Coils"/>
    </source>
</evidence>
<keyword evidence="2" id="KW-0812">Transmembrane</keyword>
<keyword evidence="4" id="KW-1185">Reference proteome</keyword>
<comment type="caution">
    <text evidence="3">The sequence shown here is derived from an EMBL/GenBank/DDBJ whole genome shotgun (WGS) entry which is preliminary data.</text>
</comment>
<dbReference type="Proteomes" id="UP000223071">
    <property type="component" value="Unassembled WGS sequence"/>
</dbReference>
<proteinExistence type="predicted"/>
<feature type="coiled-coil region" evidence="1">
    <location>
        <begin position="200"/>
        <end position="270"/>
    </location>
</feature>
<organism evidence="3 4">
    <name type="scientific">Tepidiforma thermophila (strain KCTC 52669 / CGMCC 1.13589 / G233)</name>
    <dbReference type="NCBI Taxonomy" id="2761530"/>
    <lineage>
        <taxon>Bacteria</taxon>
        <taxon>Bacillati</taxon>
        <taxon>Chloroflexota</taxon>
        <taxon>Tepidiformia</taxon>
        <taxon>Tepidiformales</taxon>
        <taxon>Tepidiformaceae</taxon>
        <taxon>Tepidiforma</taxon>
    </lineage>
</organism>